<dbReference type="Proteomes" id="UP001165064">
    <property type="component" value="Unassembled WGS sequence"/>
</dbReference>
<evidence type="ECO:0000313" key="1">
    <source>
        <dbReference type="EMBL" id="GME93841.1"/>
    </source>
</evidence>
<keyword evidence="2" id="KW-1185">Reference proteome</keyword>
<protein>
    <submittedName>
        <fullName evidence="1">Unnamed protein product</fullName>
    </submittedName>
</protein>
<proteinExistence type="predicted"/>
<accession>A0ACB5TRI6</accession>
<gene>
    <name evidence="1" type="ORF">Amon02_000942000</name>
</gene>
<name>A0ACB5TRI6_AMBMO</name>
<sequence>MNMNMMNGMTGSASVNSRLSSAIGSPMSPRFVSPESISSAPPSQIQFNLGGGGGTPDSSSSYNDRIRFPGPQSAQQYNKYANMSVPNTPTMMHQHQQQQMQTQATIFQQQQVQQQQLSRNPSITATTITPQLQRFQFNDSNPTPTNSTTPVPSNNSNSNNGNNNNNNNSSSNSLTAEDLATLQPPPSRPDFNGNNTDHGSPTSTISAMSSSDSTNDVGQLMQMQAAGNMFGNAIQPPSSTNNKSAFLFSQDSFNTSTNSLVGAGPGVGGSQGIASPAAVNVNNGGPSPSPLGNKVTTASQTGDVTPNGAAGDDVRFFFYKPPAPHN</sequence>
<evidence type="ECO:0000313" key="2">
    <source>
        <dbReference type="Proteomes" id="UP001165064"/>
    </source>
</evidence>
<comment type="caution">
    <text evidence="1">The sequence shown here is derived from an EMBL/GenBank/DDBJ whole genome shotgun (WGS) entry which is preliminary data.</text>
</comment>
<reference evidence="1" key="1">
    <citation type="submission" date="2023-04" db="EMBL/GenBank/DDBJ databases">
        <title>Ambrosiozyma monospora NBRC 10751.</title>
        <authorList>
            <person name="Ichikawa N."/>
            <person name="Sato H."/>
            <person name="Tonouchi N."/>
        </authorList>
    </citation>
    <scope>NUCLEOTIDE SEQUENCE</scope>
    <source>
        <strain evidence="1">NBRC 10751</strain>
    </source>
</reference>
<dbReference type="EMBL" id="BSXS01008840">
    <property type="protein sequence ID" value="GME93841.1"/>
    <property type="molecule type" value="Genomic_DNA"/>
</dbReference>
<organism evidence="1 2">
    <name type="scientific">Ambrosiozyma monospora</name>
    <name type="common">Yeast</name>
    <name type="synonym">Endomycopsis monosporus</name>
    <dbReference type="NCBI Taxonomy" id="43982"/>
    <lineage>
        <taxon>Eukaryota</taxon>
        <taxon>Fungi</taxon>
        <taxon>Dikarya</taxon>
        <taxon>Ascomycota</taxon>
        <taxon>Saccharomycotina</taxon>
        <taxon>Pichiomycetes</taxon>
        <taxon>Pichiales</taxon>
        <taxon>Pichiaceae</taxon>
        <taxon>Ambrosiozyma</taxon>
    </lineage>
</organism>